<keyword evidence="1" id="KW-0472">Membrane</keyword>
<evidence type="ECO:0000313" key="3">
    <source>
        <dbReference type="Proteomes" id="UP001107558"/>
    </source>
</evidence>
<dbReference type="AlphaFoldDB" id="A0A9J6BZS0"/>
<comment type="caution">
    <text evidence="2">The sequence shown here is derived from an EMBL/GenBank/DDBJ whole genome shotgun (WGS) entry which is preliminary data.</text>
</comment>
<accession>A0A9J6BZS0</accession>
<sequence>MRIFNVETFCESISPIYIISKILGQVPYGFIRSNKRVLLKFSAFSVIYSLLCYALYCAALYYFVIENLRFNYYENYPSIGLIGNVS</sequence>
<gene>
    <name evidence="2" type="ORF">PVAND_005304</name>
</gene>
<evidence type="ECO:0000313" key="2">
    <source>
        <dbReference type="EMBL" id="KAG5675396.1"/>
    </source>
</evidence>
<keyword evidence="1" id="KW-1133">Transmembrane helix</keyword>
<dbReference type="Proteomes" id="UP001107558">
    <property type="component" value="Chromosome 2"/>
</dbReference>
<keyword evidence="1" id="KW-0812">Transmembrane</keyword>
<keyword evidence="3" id="KW-1185">Reference proteome</keyword>
<organism evidence="2 3">
    <name type="scientific">Polypedilum vanderplanki</name>
    <name type="common">Sleeping chironomid midge</name>
    <dbReference type="NCBI Taxonomy" id="319348"/>
    <lineage>
        <taxon>Eukaryota</taxon>
        <taxon>Metazoa</taxon>
        <taxon>Ecdysozoa</taxon>
        <taxon>Arthropoda</taxon>
        <taxon>Hexapoda</taxon>
        <taxon>Insecta</taxon>
        <taxon>Pterygota</taxon>
        <taxon>Neoptera</taxon>
        <taxon>Endopterygota</taxon>
        <taxon>Diptera</taxon>
        <taxon>Nematocera</taxon>
        <taxon>Chironomoidea</taxon>
        <taxon>Chironomidae</taxon>
        <taxon>Chironominae</taxon>
        <taxon>Polypedilum</taxon>
        <taxon>Polypedilum</taxon>
    </lineage>
</organism>
<proteinExistence type="predicted"/>
<name>A0A9J6BZS0_POLVA</name>
<reference evidence="2" key="1">
    <citation type="submission" date="2021-03" db="EMBL/GenBank/DDBJ databases">
        <title>Chromosome level genome of the anhydrobiotic midge Polypedilum vanderplanki.</title>
        <authorList>
            <person name="Yoshida Y."/>
            <person name="Kikawada T."/>
            <person name="Gusev O."/>
        </authorList>
    </citation>
    <scope>NUCLEOTIDE SEQUENCE</scope>
    <source>
        <strain evidence="2">NIAS01</strain>
        <tissue evidence="2">Whole body or cell culture</tissue>
    </source>
</reference>
<evidence type="ECO:0000256" key="1">
    <source>
        <dbReference type="SAM" id="Phobius"/>
    </source>
</evidence>
<dbReference type="EMBL" id="JADBJN010000002">
    <property type="protein sequence ID" value="KAG5675396.1"/>
    <property type="molecule type" value="Genomic_DNA"/>
</dbReference>
<feature type="transmembrane region" description="Helical" evidence="1">
    <location>
        <begin position="41"/>
        <end position="64"/>
    </location>
</feature>
<protein>
    <submittedName>
        <fullName evidence="2">Uncharacterized protein</fullName>
    </submittedName>
</protein>